<evidence type="ECO:0000256" key="1">
    <source>
        <dbReference type="SAM" id="MobiDB-lite"/>
    </source>
</evidence>
<evidence type="ECO:0000313" key="2">
    <source>
        <dbReference type="EMBL" id="DAE04225.1"/>
    </source>
</evidence>
<dbReference type="EMBL" id="BK015384">
    <property type="protein sequence ID" value="DAE04225.1"/>
    <property type="molecule type" value="Genomic_DNA"/>
</dbReference>
<organism evidence="2">
    <name type="scientific">Siphoviridae sp. ctmpG14</name>
    <dbReference type="NCBI Taxonomy" id="2825654"/>
    <lineage>
        <taxon>Viruses</taxon>
        <taxon>Duplodnaviria</taxon>
        <taxon>Heunggongvirae</taxon>
        <taxon>Uroviricota</taxon>
        <taxon>Caudoviricetes</taxon>
    </lineage>
</organism>
<feature type="compositionally biased region" description="Polar residues" evidence="1">
    <location>
        <begin position="7"/>
        <end position="24"/>
    </location>
</feature>
<sequence>MNVGGKVQSNSFQRNKTNRQQPWQQLREERKCLGNTKFMLEANPRQQSSEL</sequence>
<accession>A0A8S5PCX2</accession>
<reference evidence="2" key="1">
    <citation type="journal article" date="2021" name="Proc. Natl. Acad. Sci. U.S.A.">
        <title>A Catalog of Tens of Thousands of Viruses from Human Metagenomes Reveals Hidden Associations with Chronic Diseases.</title>
        <authorList>
            <person name="Tisza M.J."/>
            <person name="Buck C.B."/>
        </authorList>
    </citation>
    <scope>NUCLEOTIDE SEQUENCE</scope>
    <source>
        <strain evidence="2">CtmpG14</strain>
    </source>
</reference>
<proteinExistence type="predicted"/>
<protein>
    <submittedName>
        <fullName evidence="2">Uncharacterized protein</fullName>
    </submittedName>
</protein>
<feature type="region of interest" description="Disordered" evidence="1">
    <location>
        <begin position="1"/>
        <end position="24"/>
    </location>
</feature>
<name>A0A8S5PCX2_9CAUD</name>